<accession>A0AC58TX75</accession>
<keyword evidence="1" id="KW-1185">Reference proteome</keyword>
<reference evidence="2" key="2">
    <citation type="submission" date="2025-08" db="UniProtKB">
        <authorList>
            <consortium name="RefSeq"/>
        </authorList>
    </citation>
    <scope>IDENTIFICATION</scope>
    <source>
        <tissue evidence="2">Leaf</tissue>
    </source>
</reference>
<protein>
    <submittedName>
        <fullName evidence="2">Uncharacterized protein LOC142177270</fullName>
    </submittedName>
</protein>
<name>A0AC58TX75_TOBAC</name>
<organism evidence="1 2">
    <name type="scientific">Nicotiana tabacum</name>
    <name type="common">Common tobacco</name>
    <dbReference type="NCBI Taxonomy" id="4097"/>
    <lineage>
        <taxon>Eukaryota</taxon>
        <taxon>Viridiplantae</taxon>
        <taxon>Streptophyta</taxon>
        <taxon>Embryophyta</taxon>
        <taxon>Tracheophyta</taxon>
        <taxon>Spermatophyta</taxon>
        <taxon>Magnoliopsida</taxon>
        <taxon>eudicotyledons</taxon>
        <taxon>Gunneridae</taxon>
        <taxon>Pentapetalae</taxon>
        <taxon>asterids</taxon>
        <taxon>lamiids</taxon>
        <taxon>Solanales</taxon>
        <taxon>Solanaceae</taxon>
        <taxon>Nicotianoideae</taxon>
        <taxon>Nicotianeae</taxon>
        <taxon>Nicotiana</taxon>
    </lineage>
</organism>
<sequence>MVEGTRLKLMDDKLARHDELLADVLNNQEEFQNTQTGIQVEVWYHSLLLSKGVLTWAEFNKELVSRFGVVLDEDVVEEFNKLSQKGTVDEFLGKFEDRKAQMLVRNPQLNESHFLSSFIGALKEEIKFGIKLFKPETLKNLPANRTTAFRLSPEVYEHKKNNRLCYICGEKYAPDHQCKRRQLNCLKGEVEAEAQLDEFEITEVPIPPDLIIEGGVEQEIQEAIYMNALSGNNQGENTILIGETVKKRHITVIIDSGSTHSFIDEHTVKETGYQASFCPPVRVTVADGNYVMCTTHCKGFIWKMHGRSFQEDLLIIPLGGCDLVLGNNWMKKHNPIKFDHEKKCVTIGRKNNKLVLHGITEEGRLNMMTSRSMCKEHTDEAIQEVLSQYADVFAETKSLPPVRALDHAIHLKPGSYHLNLEDHVKHLMVVFDILREHALFAKKSKCSFGQAQVEYLGHVIKKEGVSTDPNKIQAMVDWTRPSSLRALKGFLGLTGYYRKYVANYGTICRPLTDFLKKDVFKWNPRLNWPFQLSIRTDHHGLKYLLEQKVTSAIQQKGLTKLLGLDYEVQYKKGAENKVADALSRQREGLDNQPSQEFRAAFSHQCFHSHFDA</sequence>
<evidence type="ECO:0000313" key="2">
    <source>
        <dbReference type="RefSeq" id="XP_075101843.1"/>
    </source>
</evidence>
<evidence type="ECO:0000313" key="1">
    <source>
        <dbReference type="Proteomes" id="UP000790787"/>
    </source>
</evidence>
<reference evidence="1" key="1">
    <citation type="journal article" date="2014" name="Nat. Commun.">
        <title>The tobacco genome sequence and its comparison with those of tomato and potato.</title>
        <authorList>
            <person name="Sierro N."/>
            <person name="Battey J.N."/>
            <person name="Ouadi S."/>
            <person name="Bakaher N."/>
            <person name="Bovet L."/>
            <person name="Willig A."/>
            <person name="Goepfert S."/>
            <person name="Peitsch M.C."/>
            <person name="Ivanov N.V."/>
        </authorList>
    </citation>
    <scope>NUCLEOTIDE SEQUENCE [LARGE SCALE GENOMIC DNA]</scope>
</reference>
<dbReference type="RefSeq" id="XP_075101843.1">
    <property type="nucleotide sequence ID" value="XM_075245742.1"/>
</dbReference>
<gene>
    <name evidence="2" type="primary">LOC142177270</name>
</gene>
<proteinExistence type="predicted"/>
<dbReference type="Proteomes" id="UP000790787">
    <property type="component" value="Chromosome 23"/>
</dbReference>